<keyword evidence="1" id="KW-0175">Coiled coil</keyword>
<name>A0A6J4I9X0_9BACT</name>
<organism evidence="2">
    <name type="scientific">uncultured Armatimonadetes bacterium</name>
    <dbReference type="NCBI Taxonomy" id="157466"/>
    <lineage>
        <taxon>Bacteria</taxon>
        <taxon>Bacillati</taxon>
        <taxon>Armatimonadota</taxon>
        <taxon>environmental samples</taxon>
    </lineage>
</organism>
<dbReference type="AlphaFoldDB" id="A0A6J4I9X0"/>
<sequence length="66" mass="7368">METAATTNPPADEAEVEAVFARILEQIKEVREQMQADDAEIARLKAESAELRTETRAILARLQEAK</sequence>
<reference evidence="2" key="1">
    <citation type="submission" date="2020-02" db="EMBL/GenBank/DDBJ databases">
        <authorList>
            <person name="Meier V. D."/>
        </authorList>
    </citation>
    <scope>NUCLEOTIDE SEQUENCE</scope>
    <source>
        <strain evidence="2">AVDCRST_MAG63</strain>
    </source>
</reference>
<accession>A0A6J4I9X0</accession>
<evidence type="ECO:0000256" key="1">
    <source>
        <dbReference type="SAM" id="Coils"/>
    </source>
</evidence>
<protein>
    <submittedName>
        <fullName evidence="2">Uncharacterized protein</fullName>
    </submittedName>
</protein>
<evidence type="ECO:0000313" key="2">
    <source>
        <dbReference type="EMBL" id="CAA9245416.1"/>
    </source>
</evidence>
<gene>
    <name evidence="2" type="ORF">AVDCRST_MAG63-1758</name>
</gene>
<feature type="coiled-coil region" evidence="1">
    <location>
        <begin position="27"/>
        <end position="54"/>
    </location>
</feature>
<proteinExistence type="predicted"/>
<dbReference type="EMBL" id="CADCTO010000212">
    <property type="protein sequence ID" value="CAA9245416.1"/>
    <property type="molecule type" value="Genomic_DNA"/>
</dbReference>